<sequence>MILPYKPGRQQRTKTHRRPSSLFNSPFQKNSSLPSRQPSDHRSHHTLLPLNSHRTMSSTLFTKSIHDMSWEEFTATKKFGPPNDLVKEIIRKARLQGIDRVYGSGPPRGIFLPQGDDTLWPVRFGLNLVADPGDHVVGRRPDWINTTFVEQFSIDTIKYLFPGLRITTPPDRTHIYGIHVASLTCAMYDLQGQLEAKQWLTSSVLTCALRYSLQGILERCIWIPGEPLNPVMMKSSMRFFLPNDNHNAFDRRYWVLPIHVNNGSHWAVGIYDVATGILVYMDSSKDWKGYQANAISCLVSYIRHAFHCSLDVKVRRPACGEQGGAWECGLWVLEHCRTYFQGGVSYGEEEDLTVVKAWRGDRCYRDCKTVGVAGKKMMRLWMAYVKRSLGCEPDQRVRDKKWRRRGLEDLMDAEGFNLPSTLSSPFKSPPIPRFASLPGSPLALVTTVEGDECVVGLPSDHEGFGPSSVSSNSQRPSRVATPFGFRTPVTMDSPLLSGPVIARPPTYDHSGSPTTHLSPDHTPGFMGWEWAPGVPQRRREEVVRSPVVMARQGRRYALRSEK</sequence>
<dbReference type="InterPro" id="IPR038765">
    <property type="entry name" value="Papain-like_cys_pep_sf"/>
</dbReference>
<dbReference type="AlphaFoldDB" id="A0A090D8Y5"/>
<organism evidence="2 3">
    <name type="scientific">Podospora anserina (strain S / ATCC MYA-4624 / DSM 980 / FGSC 10383)</name>
    <name type="common">Pleurage anserina</name>
    <dbReference type="NCBI Taxonomy" id="515849"/>
    <lineage>
        <taxon>Eukaryota</taxon>
        <taxon>Fungi</taxon>
        <taxon>Dikarya</taxon>
        <taxon>Ascomycota</taxon>
        <taxon>Pezizomycotina</taxon>
        <taxon>Sordariomycetes</taxon>
        <taxon>Sordariomycetidae</taxon>
        <taxon>Sordariales</taxon>
        <taxon>Podosporaceae</taxon>
        <taxon>Podospora</taxon>
        <taxon>Podospora anserina</taxon>
    </lineage>
</organism>
<dbReference type="EMBL" id="FO904941">
    <property type="protein sequence ID" value="CDP30653.1"/>
    <property type="molecule type" value="Genomic_DNA"/>
</dbReference>
<feature type="compositionally biased region" description="Basic residues" evidence="1">
    <location>
        <begin position="9"/>
        <end position="19"/>
    </location>
</feature>
<dbReference type="SUPFAM" id="SSF54001">
    <property type="entry name" value="Cysteine proteinases"/>
    <property type="match status" value="1"/>
</dbReference>
<proteinExistence type="predicted"/>
<evidence type="ECO:0000313" key="3">
    <source>
        <dbReference type="Proteomes" id="UP000001197"/>
    </source>
</evidence>
<evidence type="ECO:0000313" key="2">
    <source>
        <dbReference type="EMBL" id="CDP30653.1"/>
    </source>
</evidence>
<dbReference type="Gene3D" id="3.40.395.10">
    <property type="entry name" value="Adenoviral Proteinase, Chain A"/>
    <property type="match status" value="1"/>
</dbReference>
<evidence type="ECO:0000256" key="1">
    <source>
        <dbReference type="SAM" id="MobiDB-lite"/>
    </source>
</evidence>
<reference evidence="3" key="2">
    <citation type="journal article" date="2014" name="Genetics">
        <title>Maintaining two mating types: Structure of the mating type locus and its role in heterokaryosis in Podospora anserina.</title>
        <authorList>
            <person name="Grognet P."/>
            <person name="Bidard F."/>
            <person name="Kuchly C."/>
            <person name="Tong L.C.H."/>
            <person name="Coppin E."/>
            <person name="Benkhali J.A."/>
            <person name="Couloux A."/>
            <person name="Wincker P."/>
            <person name="Debuchy R."/>
            <person name="Silar P."/>
        </authorList>
    </citation>
    <scope>GENOME REANNOTATION</scope>
    <source>
        <strain evidence="3">S / ATCC MYA-4624 / DSM 980 / FGSC 10383</strain>
    </source>
</reference>
<dbReference type="Proteomes" id="UP000001197">
    <property type="component" value="Chromosome 6"/>
</dbReference>
<feature type="compositionally biased region" description="Polar residues" evidence="1">
    <location>
        <begin position="21"/>
        <end position="37"/>
    </location>
</feature>
<keyword evidence="3" id="KW-1185">Reference proteome</keyword>
<accession>A0A090D8Y5</accession>
<evidence type="ECO:0008006" key="4">
    <source>
        <dbReference type="Google" id="ProtNLM"/>
    </source>
</evidence>
<reference evidence="2 3" key="1">
    <citation type="journal article" date="2008" name="Genome Biol.">
        <title>The genome sequence of the model ascomycete fungus Podospora anserina.</title>
        <authorList>
            <person name="Espagne E."/>
            <person name="Lespinet O."/>
            <person name="Malagnac F."/>
            <person name="Da Silva C."/>
            <person name="Jaillon O."/>
            <person name="Porcel B.M."/>
            <person name="Couloux A."/>
            <person name="Aury J.-M."/>
            <person name="Segurens B."/>
            <person name="Poulain J."/>
            <person name="Anthouard V."/>
            <person name="Grossetete S."/>
            <person name="Khalili H."/>
            <person name="Coppin E."/>
            <person name="Dequard-Chablat M."/>
            <person name="Picard M."/>
            <person name="Contamine V."/>
            <person name="Arnaise S."/>
            <person name="Bourdais A."/>
            <person name="Berteaux-Lecellier V."/>
            <person name="Gautheret D."/>
            <person name="de Vries R.P."/>
            <person name="Battaglia E."/>
            <person name="Coutinho P.M."/>
            <person name="Danchin E.G.J."/>
            <person name="Henrissat B."/>
            <person name="El Khoury R."/>
            <person name="Sainsard-Chanet A."/>
            <person name="Boivin A."/>
            <person name="Pinan-Lucarre B."/>
            <person name="Sellem C.H."/>
            <person name="Debuchy R."/>
            <person name="Wincker P."/>
            <person name="Weissenbach J."/>
            <person name="Silar P."/>
        </authorList>
    </citation>
    <scope>NUCLEOTIDE SEQUENCE [LARGE SCALE GENOMIC DNA]</scope>
    <source>
        <strain evidence="3">S / ATCC MYA-4624 / DSM 980 / FGSC 10383</strain>
    </source>
</reference>
<name>A0A090D8Y5_PODAN</name>
<feature type="region of interest" description="Disordered" evidence="1">
    <location>
        <begin position="1"/>
        <end position="49"/>
    </location>
</feature>
<dbReference type="InParanoid" id="A0A090D8Y5"/>
<protein>
    <recommendedName>
        <fullName evidence="4">Ubiquitin-like protease family profile domain-containing protein</fullName>
    </recommendedName>
</protein>